<keyword evidence="1 4" id="KW-0479">Metal-binding</keyword>
<reference evidence="6 7" key="1">
    <citation type="submission" date="2016-05" db="EMBL/GenBank/DDBJ databases">
        <title>Draft genome sequence of a porcine commensal Rothia nasimurium.</title>
        <authorList>
            <person name="Gaiser R.A."/>
            <person name="Van Baarlen P."/>
            <person name="Wells J.M."/>
        </authorList>
    </citation>
    <scope>NUCLEOTIDE SEQUENCE [LARGE SCALE GENOMIC DNA]</scope>
    <source>
        <strain evidence="6 7">PT-32</strain>
    </source>
</reference>
<dbReference type="AlphaFoldDB" id="A0A1Y1RRY9"/>
<dbReference type="EC" id="4.2.1.113" evidence="4"/>
<keyword evidence="2 4" id="KW-0460">Magnesium</keyword>
<feature type="binding site" evidence="4">
    <location>
        <position position="197"/>
    </location>
    <ligand>
        <name>Mg(2+)</name>
        <dbReference type="ChEBI" id="CHEBI:18420"/>
    </ligand>
</feature>
<evidence type="ECO:0000256" key="3">
    <source>
        <dbReference type="ARBA" id="ARBA00023239"/>
    </source>
</evidence>
<dbReference type="InterPro" id="IPR010196">
    <property type="entry name" value="OSB_synthase_MenC1"/>
</dbReference>
<gene>
    <name evidence="4" type="primary">menC</name>
    <name evidence="6" type="ORF">A7979_09975</name>
</gene>
<dbReference type="InterPro" id="IPR036849">
    <property type="entry name" value="Enolase-like_C_sf"/>
</dbReference>
<proteinExistence type="inferred from homology"/>
<comment type="function">
    <text evidence="4">Converts 2-succinyl-6-hydroxy-2,4-cyclohexadiene-1-carboxylate (SHCHC) to 2-succinylbenzoate (OSB).</text>
</comment>
<comment type="pathway">
    <text evidence="4">Quinol/quinone metabolism; 1,4-dihydroxy-2-naphthoate biosynthesis; 1,4-dihydroxy-2-naphthoate from chorismate: step 4/7.</text>
</comment>
<name>A0A1Y1RRY9_9MICC</name>
<dbReference type="SFLD" id="SFLDF00009">
    <property type="entry name" value="o-succinylbenzoate_synthase"/>
    <property type="match status" value="1"/>
</dbReference>
<dbReference type="NCBIfam" id="NF002782">
    <property type="entry name" value="PRK02901.1"/>
    <property type="match status" value="1"/>
</dbReference>
<protein>
    <recommendedName>
        <fullName evidence="4">o-succinylbenzoate synthase</fullName>
        <shortName evidence="4">OSB synthase</shortName>
        <shortName evidence="4">OSBS</shortName>
        <ecNumber evidence="4">4.2.1.113</ecNumber>
    </recommendedName>
    <alternativeName>
        <fullName evidence="4">4-(2'-carboxyphenyl)-4-oxybutyric acid synthase</fullName>
    </alternativeName>
    <alternativeName>
        <fullName evidence="4">o-succinylbenzoic acid synthase</fullName>
    </alternativeName>
</protein>
<accession>A0A1Y1RRY9</accession>
<dbReference type="SFLD" id="SFLDG00180">
    <property type="entry name" value="muconate_cycloisomerase"/>
    <property type="match status" value="1"/>
</dbReference>
<dbReference type="Pfam" id="PF13378">
    <property type="entry name" value="MR_MLE_C"/>
    <property type="match status" value="1"/>
</dbReference>
<feature type="active site" description="Proton acceptor" evidence="4">
    <location>
        <position position="221"/>
    </location>
</feature>
<feature type="active site" description="Proton donor" evidence="4">
    <location>
        <position position="109"/>
    </location>
</feature>
<evidence type="ECO:0000313" key="6">
    <source>
        <dbReference type="EMBL" id="ORC24378.1"/>
    </source>
</evidence>
<comment type="catalytic activity">
    <reaction evidence="4">
        <text>(1R,6R)-6-hydroxy-2-succinyl-cyclohexa-2,4-diene-1-carboxylate = 2-succinylbenzoate + H2O</text>
        <dbReference type="Rhea" id="RHEA:10196"/>
        <dbReference type="ChEBI" id="CHEBI:15377"/>
        <dbReference type="ChEBI" id="CHEBI:18325"/>
        <dbReference type="ChEBI" id="CHEBI:58689"/>
        <dbReference type="EC" id="4.2.1.113"/>
    </reaction>
</comment>
<keyword evidence="4" id="KW-0474">Menaquinone biosynthesis</keyword>
<dbReference type="GO" id="GO:0043748">
    <property type="term" value="F:O-succinylbenzoate synthase activity"/>
    <property type="evidence" value="ECO:0007669"/>
    <property type="project" value="UniProtKB-EC"/>
</dbReference>
<comment type="cofactor">
    <cofactor evidence="4">
        <name>a divalent metal cation</name>
        <dbReference type="ChEBI" id="CHEBI:60240"/>
    </cofactor>
</comment>
<dbReference type="InterPro" id="IPR029065">
    <property type="entry name" value="Enolase_C-like"/>
</dbReference>
<dbReference type="GO" id="GO:0009234">
    <property type="term" value="P:menaquinone biosynthetic process"/>
    <property type="evidence" value="ECO:0007669"/>
    <property type="project" value="UniProtKB-UniRule"/>
</dbReference>
<dbReference type="HAMAP" id="MF_00470">
    <property type="entry name" value="MenC_1"/>
    <property type="match status" value="1"/>
</dbReference>
<evidence type="ECO:0000259" key="5">
    <source>
        <dbReference type="SMART" id="SM00922"/>
    </source>
</evidence>
<feature type="binding site" evidence="4">
    <location>
        <position position="169"/>
    </location>
    <ligand>
        <name>Mg(2+)</name>
        <dbReference type="ChEBI" id="CHEBI:18420"/>
    </ligand>
</feature>
<dbReference type="Gene3D" id="3.20.20.120">
    <property type="entry name" value="Enolase-like C-terminal domain"/>
    <property type="match status" value="1"/>
</dbReference>
<feature type="domain" description="Mandelate racemase/muconate lactonizing enzyme C-terminal" evidence="5">
    <location>
        <begin position="85"/>
        <end position="188"/>
    </location>
</feature>
<keyword evidence="3 4" id="KW-0456">Lyase</keyword>
<dbReference type="PANTHER" id="PTHR48073:SF2">
    <property type="entry name" value="O-SUCCINYLBENZOATE SYNTHASE"/>
    <property type="match status" value="1"/>
</dbReference>
<evidence type="ECO:0000313" key="7">
    <source>
        <dbReference type="Proteomes" id="UP000192359"/>
    </source>
</evidence>
<dbReference type="UniPathway" id="UPA00079"/>
<keyword evidence="7" id="KW-1185">Reference proteome</keyword>
<sequence>MPLPPLHEILAATRVVALPMRVPFRGVTVRETALIQGPAGWGEFAPFIEYKVPESAAWLACALEAAWLPYPKPLRTEIPLNATVPAVSAQAVEGVLAGYRGQIHEVKIKVAAAGLPFDESLAADLARVAAVRELLPRARLKVDANCGWSEDQAVTALTQLAAYDLIYAEQPTPGIESLARVRERLRDAGEPLLIAADEAVRKSDDPLRVARAAAADVLIIKAAPLGGVRRALTIIEQAGLPAVVSSALESSVGIRTGAALAAALPKLPYGCGLGTVSLMGQDVAACPLVAHNGVLPVRDVEPDPALLGDLHASPDRTAWWHRRITDCYRHLSGE</sequence>
<dbReference type="GO" id="GO:0000287">
    <property type="term" value="F:magnesium ion binding"/>
    <property type="evidence" value="ECO:0007669"/>
    <property type="project" value="UniProtKB-UniRule"/>
</dbReference>
<dbReference type="SFLD" id="SFLDS00001">
    <property type="entry name" value="Enolase"/>
    <property type="match status" value="1"/>
</dbReference>
<dbReference type="InterPro" id="IPR013342">
    <property type="entry name" value="Mandelate_racemase_C"/>
</dbReference>
<evidence type="ECO:0000256" key="1">
    <source>
        <dbReference type="ARBA" id="ARBA00022723"/>
    </source>
</evidence>
<feature type="binding site" evidence="4">
    <location>
        <position position="143"/>
    </location>
    <ligand>
        <name>Mg(2+)</name>
        <dbReference type="ChEBI" id="CHEBI:18420"/>
    </ligand>
</feature>
<dbReference type="SUPFAM" id="SSF51604">
    <property type="entry name" value="Enolase C-terminal domain-like"/>
    <property type="match status" value="1"/>
</dbReference>
<dbReference type="CDD" id="cd03320">
    <property type="entry name" value="OSBS"/>
    <property type="match status" value="1"/>
</dbReference>
<comment type="caution">
    <text evidence="6">The sequence shown here is derived from an EMBL/GenBank/DDBJ whole genome shotgun (WGS) entry which is preliminary data.</text>
</comment>
<dbReference type="UniPathway" id="UPA01057">
    <property type="reaction ID" value="UER00165"/>
</dbReference>
<dbReference type="Pfam" id="PF18374">
    <property type="entry name" value="Enolase_like_N"/>
    <property type="match status" value="1"/>
</dbReference>
<dbReference type="SMART" id="SM00922">
    <property type="entry name" value="MR_MLE"/>
    <property type="match status" value="1"/>
</dbReference>
<comment type="pathway">
    <text evidence="4">Quinol/quinone metabolism; menaquinone biosynthesis.</text>
</comment>
<dbReference type="EMBL" id="LXWF01000005">
    <property type="protein sequence ID" value="ORC24378.1"/>
    <property type="molecule type" value="Genomic_DNA"/>
</dbReference>
<dbReference type="PANTHER" id="PTHR48073">
    <property type="entry name" value="O-SUCCINYLBENZOATE SYNTHASE-RELATED"/>
    <property type="match status" value="1"/>
</dbReference>
<organism evidence="6 7">
    <name type="scientific">Rothia nasimurium</name>
    <dbReference type="NCBI Taxonomy" id="85336"/>
    <lineage>
        <taxon>Bacteria</taxon>
        <taxon>Bacillati</taxon>
        <taxon>Actinomycetota</taxon>
        <taxon>Actinomycetes</taxon>
        <taxon>Micrococcales</taxon>
        <taxon>Micrococcaceae</taxon>
        <taxon>Rothia</taxon>
    </lineage>
</organism>
<dbReference type="OrthoDB" id="3725747at2"/>
<evidence type="ECO:0000256" key="4">
    <source>
        <dbReference type="HAMAP-Rule" id="MF_00470"/>
    </source>
</evidence>
<comment type="similarity">
    <text evidence="4">Belongs to the mandelate racemase/muconate lactonizing enzyme family. MenC type 1 subfamily.</text>
</comment>
<dbReference type="Proteomes" id="UP000192359">
    <property type="component" value="Unassembled WGS sequence"/>
</dbReference>
<evidence type="ECO:0000256" key="2">
    <source>
        <dbReference type="ARBA" id="ARBA00022842"/>
    </source>
</evidence>